<dbReference type="InterPro" id="IPR026002">
    <property type="entry name" value="ATC_hydrolase-like"/>
</dbReference>
<keyword evidence="1" id="KW-0378">Hydrolase</keyword>
<dbReference type="STRING" id="37658.SAMN05661086_03605"/>
<dbReference type="Proteomes" id="UP000199659">
    <property type="component" value="Unassembled WGS sequence"/>
</dbReference>
<accession>A0A1I6LVP0</accession>
<name>A0A1I6LVP0_9FIRM</name>
<gene>
    <name evidence="1" type="ORF">SAMN05661086_03605</name>
</gene>
<evidence type="ECO:0000313" key="1">
    <source>
        <dbReference type="EMBL" id="SFS07527.1"/>
    </source>
</evidence>
<dbReference type="GO" id="GO:0016787">
    <property type="term" value="F:hydrolase activity"/>
    <property type="evidence" value="ECO:0007669"/>
    <property type="project" value="UniProtKB-KW"/>
</dbReference>
<sequence length="162" mass="19011">MTEVEKLEKKYIEERVRIMKKLMEVYGEEVLEIAAAEKSKIEAERVKEKYKEYIPVNMKDYYKYAFNEFENLADLLGQEILKQTEDELIVKVSSCQYCSNYSSIPGGRMIGKKMICNMDAVITEALNEAFIVERPSRMMDGDEYCIFKILRKNSVCHENNEE</sequence>
<dbReference type="OrthoDB" id="9805176at2"/>
<reference evidence="1 2" key="1">
    <citation type="submission" date="2016-10" db="EMBL/GenBank/DDBJ databases">
        <authorList>
            <person name="de Groot N.N."/>
        </authorList>
    </citation>
    <scope>NUCLEOTIDE SEQUENCE [LARGE SCALE GENOMIC DNA]</scope>
    <source>
        <strain evidence="1 2">743A</strain>
    </source>
</reference>
<keyword evidence="2" id="KW-1185">Reference proteome</keyword>
<proteinExistence type="predicted"/>
<protein>
    <submittedName>
        <fullName evidence="1">L-2-amino-thiazoline-4-carboxylic acid hydrolase</fullName>
    </submittedName>
</protein>
<dbReference type="EMBL" id="FOYZ01000022">
    <property type="protein sequence ID" value="SFS07527.1"/>
    <property type="molecule type" value="Genomic_DNA"/>
</dbReference>
<dbReference type="Pfam" id="PF14196">
    <property type="entry name" value="ATC_hydrolase"/>
    <property type="match status" value="1"/>
</dbReference>
<organism evidence="1 2">
    <name type="scientific">Anaeromicropila populeti</name>
    <dbReference type="NCBI Taxonomy" id="37658"/>
    <lineage>
        <taxon>Bacteria</taxon>
        <taxon>Bacillati</taxon>
        <taxon>Bacillota</taxon>
        <taxon>Clostridia</taxon>
        <taxon>Lachnospirales</taxon>
        <taxon>Lachnospiraceae</taxon>
        <taxon>Anaeromicropila</taxon>
    </lineage>
</organism>
<dbReference type="RefSeq" id="WP_092564151.1">
    <property type="nucleotide sequence ID" value="NZ_FOYZ01000022.1"/>
</dbReference>
<dbReference type="AlphaFoldDB" id="A0A1I6LVP0"/>
<evidence type="ECO:0000313" key="2">
    <source>
        <dbReference type="Proteomes" id="UP000199659"/>
    </source>
</evidence>